<feature type="transmembrane region" description="Helical" evidence="1">
    <location>
        <begin position="94"/>
        <end position="117"/>
    </location>
</feature>
<sequence length="154" mass="18723">MTFCIIFSVSFILLLAYIVSKRKLHLFEILFIWMVIIIIHNNFLTITAINLRMFDFAETPNNYWSLVLMRMLLIPLLIIWYLDHTLSPEWYTKWVWLPIGILLLVGIENMGQVLNVYKATRWKFWWSFIEWFVILVLVIYPCSWFRNLLRSELK</sequence>
<keyword evidence="3" id="KW-1185">Reference proteome</keyword>
<reference evidence="2 3" key="1">
    <citation type="submission" date="2021-06" db="EMBL/GenBank/DDBJ databases">
        <authorList>
            <person name="Criscuolo A."/>
        </authorList>
    </citation>
    <scope>NUCLEOTIDE SEQUENCE [LARGE SCALE GENOMIC DNA]</scope>
    <source>
        <strain evidence="3">CIP 111802</strain>
    </source>
</reference>
<protein>
    <submittedName>
        <fullName evidence="2">Uncharacterized protein</fullName>
    </submittedName>
</protein>
<feature type="transmembrane region" description="Helical" evidence="1">
    <location>
        <begin position="124"/>
        <end position="146"/>
    </location>
</feature>
<name>A0ABM8VV52_9BACL</name>
<accession>A0ABM8VV52</accession>
<keyword evidence="1" id="KW-0812">Transmembrane</keyword>
<feature type="transmembrane region" description="Helical" evidence="1">
    <location>
        <begin position="63"/>
        <end position="82"/>
    </location>
</feature>
<evidence type="ECO:0000313" key="2">
    <source>
        <dbReference type="EMBL" id="CAG7659204.1"/>
    </source>
</evidence>
<gene>
    <name evidence="2" type="ORF">PAECIP111802_07471</name>
</gene>
<comment type="caution">
    <text evidence="2">The sequence shown here is derived from an EMBL/GenBank/DDBJ whole genome shotgun (WGS) entry which is preliminary data.</text>
</comment>
<evidence type="ECO:0000256" key="1">
    <source>
        <dbReference type="SAM" id="Phobius"/>
    </source>
</evidence>
<organism evidence="2 3">
    <name type="scientific">Paenibacillus allorhizosphaerae</name>
    <dbReference type="NCBI Taxonomy" id="2849866"/>
    <lineage>
        <taxon>Bacteria</taxon>
        <taxon>Bacillati</taxon>
        <taxon>Bacillota</taxon>
        <taxon>Bacilli</taxon>
        <taxon>Bacillales</taxon>
        <taxon>Paenibacillaceae</taxon>
        <taxon>Paenibacillus</taxon>
    </lineage>
</organism>
<proteinExistence type="predicted"/>
<dbReference type="EMBL" id="CAJVCE010000081">
    <property type="protein sequence ID" value="CAG7659204.1"/>
    <property type="molecule type" value="Genomic_DNA"/>
</dbReference>
<keyword evidence="1" id="KW-0472">Membrane</keyword>
<keyword evidence="1" id="KW-1133">Transmembrane helix</keyword>
<dbReference type="Proteomes" id="UP000730618">
    <property type="component" value="Unassembled WGS sequence"/>
</dbReference>
<feature type="transmembrane region" description="Helical" evidence="1">
    <location>
        <begin position="30"/>
        <end position="51"/>
    </location>
</feature>
<evidence type="ECO:0000313" key="3">
    <source>
        <dbReference type="Proteomes" id="UP000730618"/>
    </source>
</evidence>